<comment type="caution">
    <text evidence="1">The sequence shown here is derived from an EMBL/GenBank/DDBJ whole genome shotgun (WGS) entry which is preliminary data.</text>
</comment>
<dbReference type="InterPro" id="IPR023204">
    <property type="entry name" value="SP1917_dom_sf"/>
</dbReference>
<dbReference type="PIRSF" id="PIRSF033199">
    <property type="entry name" value="UCP033199"/>
    <property type="match status" value="1"/>
</dbReference>
<dbReference type="OrthoDB" id="3192540at2"/>
<protein>
    <submittedName>
        <fullName evidence="1">DUF2200 domain-containing protein</fullName>
    </submittedName>
</protein>
<dbReference type="AlphaFoldDB" id="A0A3D1JFH0"/>
<proteinExistence type="predicted"/>
<accession>A0A3D1JFH0</accession>
<dbReference type="InterPro" id="IPR014580">
    <property type="entry name" value="UCP033199"/>
</dbReference>
<organism evidence="1 2">
    <name type="scientific">Anaerolinea thermolimosa</name>
    <dbReference type="NCBI Taxonomy" id="229919"/>
    <lineage>
        <taxon>Bacteria</taxon>
        <taxon>Bacillati</taxon>
        <taxon>Chloroflexota</taxon>
        <taxon>Anaerolineae</taxon>
        <taxon>Anaerolineales</taxon>
        <taxon>Anaerolineaceae</taxon>
        <taxon>Anaerolinea</taxon>
    </lineage>
</organism>
<dbReference type="Pfam" id="PF09966">
    <property type="entry name" value="DUF2200"/>
    <property type="match status" value="1"/>
</dbReference>
<dbReference type="EMBL" id="DPBP01000005">
    <property type="protein sequence ID" value="HCE16508.1"/>
    <property type="molecule type" value="Genomic_DNA"/>
</dbReference>
<dbReference type="Proteomes" id="UP000264141">
    <property type="component" value="Unassembled WGS sequence"/>
</dbReference>
<evidence type="ECO:0000313" key="1">
    <source>
        <dbReference type="EMBL" id="HCE16508.1"/>
    </source>
</evidence>
<gene>
    <name evidence="1" type="ORF">DEQ80_01485</name>
</gene>
<dbReference type="RefSeq" id="WP_062195645.1">
    <property type="nucleotide sequence ID" value="NZ_DF967965.1"/>
</dbReference>
<sequence length="115" mass="13266">MPEPRIFTTPFAGVYALYVQKAQRKNRTKEEVNQIICWLTGYDQAGLQRQLEQGSDFRTFFARAPAIHPNSALIRGVVCGVRVEEIEDPLMQKIRYLDKLIDELARGKAMEKILR</sequence>
<reference evidence="1 2" key="1">
    <citation type="journal article" date="2018" name="Nat. Biotechnol.">
        <title>A standardized bacterial taxonomy based on genome phylogeny substantially revises the tree of life.</title>
        <authorList>
            <person name="Parks D.H."/>
            <person name="Chuvochina M."/>
            <person name="Waite D.W."/>
            <person name="Rinke C."/>
            <person name="Skarshewski A."/>
            <person name="Chaumeil P.A."/>
            <person name="Hugenholtz P."/>
        </authorList>
    </citation>
    <scope>NUCLEOTIDE SEQUENCE [LARGE SCALE GENOMIC DNA]</scope>
    <source>
        <strain evidence="1">UBA8781</strain>
    </source>
</reference>
<evidence type="ECO:0000313" key="2">
    <source>
        <dbReference type="Proteomes" id="UP000264141"/>
    </source>
</evidence>
<name>A0A3D1JFH0_9CHLR</name>
<dbReference type="STRING" id="229919.GCA_001050195_03052"/>
<dbReference type="Gene3D" id="1.10.8.290">
    <property type="entry name" value="uncharacterized protein sp1917 domain"/>
    <property type="match status" value="1"/>
</dbReference>